<dbReference type="AlphaFoldDB" id="A0AA86MYV5"/>
<feature type="transmembrane region" description="Helical" evidence="1">
    <location>
        <begin position="21"/>
        <end position="42"/>
    </location>
</feature>
<accession>A0AA86MYV5</accession>
<reference evidence="2" key="1">
    <citation type="submission" date="2022-10" db="EMBL/GenBank/DDBJ databases">
        <authorList>
            <person name="Koch H."/>
        </authorList>
    </citation>
    <scope>NUCLEOTIDE SEQUENCE</scope>
    <source>
        <strain evidence="2">DNF</strain>
    </source>
</reference>
<keyword evidence="1" id="KW-0812">Transmembrane</keyword>
<dbReference type="RefSeq" id="WP_213043638.1">
    <property type="nucleotide sequence ID" value="NZ_OX365700.1"/>
</dbReference>
<keyword evidence="1" id="KW-0472">Membrane</keyword>
<evidence type="ECO:0000313" key="2">
    <source>
        <dbReference type="EMBL" id="CAI4031585.1"/>
    </source>
</evidence>
<dbReference type="KEGG" id="nti:DNFV4_02004"/>
<evidence type="ECO:0000256" key="1">
    <source>
        <dbReference type="SAM" id="Phobius"/>
    </source>
</evidence>
<gene>
    <name evidence="2" type="ORF">DNFV4_02004</name>
</gene>
<evidence type="ECO:0000313" key="3">
    <source>
        <dbReference type="Proteomes" id="UP001179121"/>
    </source>
</evidence>
<dbReference type="Proteomes" id="UP001179121">
    <property type="component" value="Chromosome"/>
</dbReference>
<keyword evidence="3" id="KW-1185">Reference proteome</keyword>
<keyword evidence="1" id="KW-1133">Transmembrane helix</keyword>
<feature type="transmembrane region" description="Helical" evidence="1">
    <location>
        <begin position="48"/>
        <end position="68"/>
    </location>
</feature>
<organism evidence="2 3">
    <name type="scientific">Nitrospira tepida</name>
    <dbReference type="NCBI Taxonomy" id="2973512"/>
    <lineage>
        <taxon>Bacteria</taxon>
        <taxon>Pseudomonadati</taxon>
        <taxon>Nitrospirota</taxon>
        <taxon>Nitrospiria</taxon>
        <taxon>Nitrospirales</taxon>
        <taxon>Nitrospiraceae</taxon>
        <taxon>Nitrospira</taxon>
    </lineage>
</organism>
<sequence length="74" mass="8194">MFDMFWNSVLLFFKGKLFHDLPKVMMLAGVGMTVAAVILIVLAKLGVALWIAVLVAGLSAGALQPRLFRDLKYR</sequence>
<proteinExistence type="predicted"/>
<protein>
    <submittedName>
        <fullName evidence="2">Uncharacterized protein</fullName>
    </submittedName>
</protein>
<dbReference type="EMBL" id="OX365700">
    <property type="protein sequence ID" value="CAI4031585.1"/>
    <property type="molecule type" value="Genomic_DNA"/>
</dbReference>
<name>A0AA86MYV5_9BACT</name>